<protein>
    <submittedName>
        <fullName evidence="1">Uncharacterized protein</fullName>
    </submittedName>
</protein>
<comment type="caution">
    <text evidence="1">The sequence shown here is derived from an EMBL/GenBank/DDBJ whole genome shotgun (WGS) entry which is preliminary data.</text>
</comment>
<sequence length="137" mass="15944">MKKIFDGQKFMNSILENKVLYKTPQYSTGELKVATHLLNQDNVTDMDFTTFTDRDIDDVIDHVHGYLTDNGDNENLLEELVSHQNVASTMDLYEALIIVNRENLIFQLDNQYYAASSLLRNDIKKTYRINDSEEIFI</sequence>
<dbReference type="EMBL" id="NFCF01000063">
    <property type="protein sequence ID" value="OTW50759.1"/>
    <property type="molecule type" value="Genomic_DNA"/>
</dbReference>
<name>A0A242WBK4_BACTU</name>
<evidence type="ECO:0000313" key="1">
    <source>
        <dbReference type="EMBL" id="OTW50759.1"/>
    </source>
</evidence>
<dbReference type="Proteomes" id="UP000195152">
    <property type="component" value="Unassembled WGS sequence"/>
</dbReference>
<reference evidence="1 2" key="1">
    <citation type="submission" date="2016-10" db="EMBL/GenBank/DDBJ databases">
        <title>Comparative genomics of Bacillus thuringiensis reveals a path to pathogens against multiple invertebrate hosts.</title>
        <authorList>
            <person name="Zheng J."/>
            <person name="Gao Q."/>
            <person name="Liu H."/>
            <person name="Peng D."/>
            <person name="Ruan L."/>
            <person name="Sun M."/>
        </authorList>
    </citation>
    <scope>NUCLEOTIDE SEQUENCE [LARGE SCALE GENOMIC DNA]</scope>
    <source>
        <strain evidence="1">BGSC 4AC1</strain>
    </source>
</reference>
<gene>
    <name evidence="1" type="ORF">BK699_09400</name>
</gene>
<evidence type="ECO:0000313" key="2">
    <source>
        <dbReference type="Proteomes" id="UP000195152"/>
    </source>
</evidence>
<organism evidence="1 2">
    <name type="scientific">Bacillus thuringiensis serovar mexicanensis</name>
    <dbReference type="NCBI Taxonomy" id="180868"/>
    <lineage>
        <taxon>Bacteria</taxon>
        <taxon>Bacillati</taxon>
        <taxon>Bacillota</taxon>
        <taxon>Bacilli</taxon>
        <taxon>Bacillales</taxon>
        <taxon>Bacillaceae</taxon>
        <taxon>Bacillus</taxon>
        <taxon>Bacillus cereus group</taxon>
    </lineage>
</organism>
<dbReference type="AlphaFoldDB" id="A0A242WBK4"/>
<dbReference type="RefSeq" id="WP_000717985.1">
    <property type="nucleotide sequence ID" value="NZ_NFCF01000063.1"/>
</dbReference>
<accession>A0A242WBK4</accession>
<proteinExistence type="predicted"/>